<dbReference type="OrthoDB" id="10441951at2759"/>
<proteinExistence type="predicted"/>
<accession>A0A5S9XDG8</accession>
<evidence type="ECO:0000313" key="4">
    <source>
        <dbReference type="Proteomes" id="UP000434276"/>
    </source>
</evidence>
<evidence type="ECO:0000313" key="2">
    <source>
        <dbReference type="EMBL" id="VYS57350.1"/>
    </source>
</evidence>
<dbReference type="Proteomes" id="UP000426265">
    <property type="component" value="Unassembled WGS sequence"/>
</dbReference>
<organism evidence="1 4">
    <name type="scientific">Arabidopsis thaliana</name>
    <name type="common">Mouse-ear cress</name>
    <dbReference type="NCBI Taxonomy" id="3702"/>
    <lineage>
        <taxon>Eukaryota</taxon>
        <taxon>Viridiplantae</taxon>
        <taxon>Streptophyta</taxon>
        <taxon>Embryophyta</taxon>
        <taxon>Tracheophyta</taxon>
        <taxon>Spermatophyta</taxon>
        <taxon>Magnoliopsida</taxon>
        <taxon>eudicotyledons</taxon>
        <taxon>Gunneridae</taxon>
        <taxon>Pentapetalae</taxon>
        <taxon>rosids</taxon>
        <taxon>malvids</taxon>
        <taxon>Brassicales</taxon>
        <taxon>Brassicaceae</taxon>
        <taxon>Camelineae</taxon>
        <taxon>Arabidopsis</taxon>
    </lineage>
</organism>
<evidence type="ECO:0000313" key="3">
    <source>
        <dbReference type="Proteomes" id="UP000426265"/>
    </source>
</evidence>
<dbReference type="EMBL" id="CACSHJ010000089">
    <property type="protein sequence ID" value="CAA0382403.1"/>
    <property type="molecule type" value="Genomic_DNA"/>
</dbReference>
<reference evidence="1 4" key="1">
    <citation type="submission" date="2019-12" db="EMBL/GenBank/DDBJ databases">
        <authorList>
            <person name="Jiao W.-B."/>
            <person name="Schneeberger K."/>
        </authorList>
    </citation>
    <scope>NUCLEOTIDE SEQUENCE [LARGE SCALE GENOMIC DNA]</scope>
    <source>
        <strain evidence="3">cv. An-1</strain>
        <strain evidence="4">cv. C24</strain>
    </source>
</reference>
<evidence type="ECO:0000313" key="1">
    <source>
        <dbReference type="EMBL" id="CAA0382403.1"/>
    </source>
</evidence>
<dbReference type="Proteomes" id="UP000434276">
    <property type="component" value="Unassembled WGS sequence"/>
</dbReference>
<dbReference type="ExpressionAtlas" id="A0A5S9XDG8">
    <property type="expression patterns" value="differential"/>
</dbReference>
<sequence length="88" mass="10174">MVLFMLSESKKKATNWEQITKKHGSVQCVKGCCCCYSLIISFMKPKEKKDFVLFCLSSVVTCCRPIQIPSRQEKKGKFLCFFLLVLIR</sequence>
<gene>
    <name evidence="2" type="ORF">AN1_LOCUS12799</name>
    <name evidence="1" type="ORF">C24_LOCUS12631</name>
</gene>
<dbReference type="EMBL" id="CACRSJ010000106">
    <property type="protein sequence ID" value="VYS57350.1"/>
    <property type="molecule type" value="Genomic_DNA"/>
</dbReference>
<accession>A0A654F854</accession>
<protein>
    <submittedName>
        <fullName evidence="1">Uncharacterized protein</fullName>
    </submittedName>
</protein>
<dbReference type="AlphaFoldDB" id="A0A5S9XDG8"/>
<name>A0A5S9XDG8_ARATH</name>